<proteinExistence type="predicted"/>
<evidence type="ECO:0000313" key="3">
    <source>
        <dbReference type="Proteomes" id="UP000824161"/>
    </source>
</evidence>
<reference evidence="2" key="1">
    <citation type="submission" date="2020-10" db="EMBL/GenBank/DDBJ databases">
        <authorList>
            <person name="Gilroy R."/>
        </authorList>
    </citation>
    <scope>NUCLEOTIDE SEQUENCE</scope>
    <source>
        <strain evidence="2">1383</strain>
    </source>
</reference>
<protein>
    <submittedName>
        <fullName evidence="2">Uncharacterized protein</fullName>
    </submittedName>
</protein>
<dbReference type="AlphaFoldDB" id="A0A9D1HA80"/>
<dbReference type="EMBL" id="DVLY01000166">
    <property type="protein sequence ID" value="HIT98485.1"/>
    <property type="molecule type" value="Genomic_DNA"/>
</dbReference>
<name>A0A9D1HA80_9FLAO</name>
<sequence>MKKRILAAALLLFPIVLPAQEGRVEVRYEAVETLTPEVQGLMEFLEVYYLKATVHGDIRGKKWVLWAHQVENGEISSRPLVARTMEFADTTASFTFYAQAKDSLTGYVRVVTPNYATAKIPYSIDSGNGTEYPSQYILMETFPERPYDTAQDIPLAAFTTGLVQPMDFEGRKSLWIDFCGLRDAHADPKTWQERYHVPRFVYFSLRME</sequence>
<keyword evidence="1" id="KW-0732">Signal</keyword>
<gene>
    <name evidence="2" type="ORF">IAC44_06585</name>
</gene>
<organism evidence="2 3">
    <name type="scientific">Candidatus Merdimorpha stercoravium</name>
    <dbReference type="NCBI Taxonomy" id="2840863"/>
    <lineage>
        <taxon>Bacteria</taxon>
        <taxon>Pseudomonadati</taxon>
        <taxon>Bacteroidota</taxon>
        <taxon>Flavobacteriia</taxon>
        <taxon>Flavobacteriales</taxon>
        <taxon>Candidatus Merdimorpha</taxon>
    </lineage>
</organism>
<dbReference type="Proteomes" id="UP000824161">
    <property type="component" value="Unassembled WGS sequence"/>
</dbReference>
<accession>A0A9D1HA80</accession>
<reference evidence="2" key="2">
    <citation type="journal article" date="2021" name="PeerJ">
        <title>Extensive microbial diversity within the chicken gut microbiome revealed by metagenomics and culture.</title>
        <authorList>
            <person name="Gilroy R."/>
            <person name="Ravi A."/>
            <person name="Getino M."/>
            <person name="Pursley I."/>
            <person name="Horton D.L."/>
            <person name="Alikhan N.F."/>
            <person name="Baker D."/>
            <person name="Gharbi K."/>
            <person name="Hall N."/>
            <person name="Watson M."/>
            <person name="Adriaenssens E.M."/>
            <person name="Foster-Nyarko E."/>
            <person name="Jarju S."/>
            <person name="Secka A."/>
            <person name="Antonio M."/>
            <person name="Oren A."/>
            <person name="Chaudhuri R.R."/>
            <person name="La Ragione R."/>
            <person name="Hildebrand F."/>
            <person name="Pallen M.J."/>
        </authorList>
    </citation>
    <scope>NUCLEOTIDE SEQUENCE</scope>
    <source>
        <strain evidence="2">1383</strain>
    </source>
</reference>
<feature type="chain" id="PRO_5039041023" evidence="1">
    <location>
        <begin position="20"/>
        <end position="208"/>
    </location>
</feature>
<comment type="caution">
    <text evidence="2">The sequence shown here is derived from an EMBL/GenBank/DDBJ whole genome shotgun (WGS) entry which is preliminary data.</text>
</comment>
<evidence type="ECO:0000313" key="2">
    <source>
        <dbReference type="EMBL" id="HIT98485.1"/>
    </source>
</evidence>
<feature type="signal peptide" evidence="1">
    <location>
        <begin position="1"/>
        <end position="19"/>
    </location>
</feature>
<evidence type="ECO:0000256" key="1">
    <source>
        <dbReference type="SAM" id="SignalP"/>
    </source>
</evidence>